<sequence length="106" mass="10967">MTFRRQVRWALTRGGAAVVAGGGLALAAVLLEAGGYAGASRAAAAASVGLIAGGALLVLGGAVARPAQRAAFRGGLPAGRLRDWGQRHALLRWWYWVDETGRDRDG</sequence>
<feature type="transmembrane region" description="Helical" evidence="1">
    <location>
        <begin position="43"/>
        <end position="64"/>
    </location>
</feature>
<organism evidence="2 3">
    <name type="scientific">Fuscovulum blasticum DSM 2131</name>
    <dbReference type="NCBI Taxonomy" id="1188250"/>
    <lineage>
        <taxon>Bacteria</taxon>
        <taxon>Pseudomonadati</taxon>
        <taxon>Pseudomonadota</taxon>
        <taxon>Alphaproteobacteria</taxon>
        <taxon>Rhodobacterales</taxon>
        <taxon>Paracoccaceae</taxon>
        <taxon>Pseudogemmobacter</taxon>
    </lineage>
</organism>
<keyword evidence="1" id="KW-0472">Membrane</keyword>
<dbReference type="AlphaFoldDB" id="A0A2T4J9L5"/>
<gene>
    <name evidence="2" type="ORF">C5F44_09420</name>
</gene>
<name>A0A2T4J9L5_FUSBL</name>
<evidence type="ECO:0000313" key="3">
    <source>
        <dbReference type="Proteomes" id="UP000241362"/>
    </source>
</evidence>
<comment type="caution">
    <text evidence="2">The sequence shown here is derived from an EMBL/GenBank/DDBJ whole genome shotgun (WGS) entry which is preliminary data.</text>
</comment>
<dbReference type="RefSeq" id="WP_107673272.1">
    <property type="nucleotide sequence ID" value="NZ_PZKE01000007.1"/>
</dbReference>
<dbReference type="EMBL" id="PZKE01000007">
    <property type="protein sequence ID" value="PTE14581.1"/>
    <property type="molecule type" value="Genomic_DNA"/>
</dbReference>
<evidence type="ECO:0000313" key="2">
    <source>
        <dbReference type="EMBL" id="PTE14581.1"/>
    </source>
</evidence>
<keyword evidence="1" id="KW-1133">Transmembrane helix</keyword>
<keyword evidence="3" id="KW-1185">Reference proteome</keyword>
<dbReference type="Proteomes" id="UP000241362">
    <property type="component" value="Unassembled WGS sequence"/>
</dbReference>
<evidence type="ECO:0000256" key="1">
    <source>
        <dbReference type="SAM" id="Phobius"/>
    </source>
</evidence>
<keyword evidence="1" id="KW-0812">Transmembrane</keyword>
<reference evidence="2 3" key="1">
    <citation type="submission" date="2018-03" db="EMBL/GenBank/DDBJ databases">
        <title>Rhodobacter blasticus.</title>
        <authorList>
            <person name="Meyer T.E."/>
            <person name="Miller S."/>
            <person name="Lodha T."/>
            <person name="Gandham S."/>
            <person name="Chintalapati S."/>
            <person name="Chintalapati V.R."/>
        </authorList>
    </citation>
    <scope>NUCLEOTIDE SEQUENCE [LARGE SCALE GENOMIC DNA]</scope>
    <source>
        <strain evidence="2 3">DSM 2131</strain>
    </source>
</reference>
<protein>
    <submittedName>
        <fullName evidence="2">Uncharacterized protein</fullName>
    </submittedName>
</protein>
<proteinExistence type="predicted"/>
<feature type="transmembrane region" description="Helical" evidence="1">
    <location>
        <begin position="12"/>
        <end position="31"/>
    </location>
</feature>
<accession>A0A2T4J9L5</accession>